<dbReference type="SUPFAM" id="SSF53448">
    <property type="entry name" value="Nucleotide-diphospho-sugar transferases"/>
    <property type="match status" value="1"/>
</dbReference>
<dbReference type="Pfam" id="PF00535">
    <property type="entry name" value="Glycos_transf_2"/>
    <property type="match status" value="1"/>
</dbReference>
<name>A0A256JEE1_HALEZ</name>
<keyword evidence="7 8" id="KW-0472">Membrane</keyword>
<keyword evidence="4 8" id="KW-0812">Transmembrane</keyword>
<dbReference type="EMBL" id="NHPB01000111">
    <property type="protein sequence ID" value="OYR67229.1"/>
    <property type="molecule type" value="Genomic_DNA"/>
</dbReference>
<dbReference type="AlphaFoldDB" id="A0A256JEE1"/>
<evidence type="ECO:0000256" key="1">
    <source>
        <dbReference type="ARBA" id="ARBA00022475"/>
    </source>
</evidence>
<keyword evidence="3" id="KW-0808">Transferase</keyword>
<dbReference type="PANTHER" id="PTHR48090">
    <property type="entry name" value="UNDECAPRENYL-PHOSPHATE 4-DEOXY-4-FORMAMIDO-L-ARABINOSE TRANSFERASE-RELATED"/>
    <property type="match status" value="1"/>
</dbReference>
<evidence type="ECO:0000256" key="3">
    <source>
        <dbReference type="ARBA" id="ARBA00022679"/>
    </source>
</evidence>
<proteinExistence type="predicted"/>
<accession>A0A256JEE1</accession>
<evidence type="ECO:0000256" key="5">
    <source>
        <dbReference type="ARBA" id="ARBA00022985"/>
    </source>
</evidence>
<dbReference type="GO" id="GO:0005886">
    <property type="term" value="C:plasma membrane"/>
    <property type="evidence" value="ECO:0007669"/>
    <property type="project" value="TreeGrafter"/>
</dbReference>
<reference evidence="10 11" key="1">
    <citation type="journal article" date="2014" name="Front. Microbiol.">
        <title>Population and genomic analysis of the genus Halorubrum.</title>
        <authorList>
            <person name="Fullmer M.S."/>
            <person name="Soucy S.M."/>
            <person name="Swithers K.S."/>
            <person name="Makkay A.M."/>
            <person name="Wheeler R."/>
            <person name="Ventosa A."/>
            <person name="Gogarten J.P."/>
            <person name="Papke R.T."/>
        </authorList>
    </citation>
    <scope>NUCLEOTIDE SEQUENCE [LARGE SCALE GENOMIC DNA]</scope>
    <source>
        <strain evidence="10 11">G37</strain>
    </source>
</reference>
<feature type="transmembrane region" description="Helical" evidence="8">
    <location>
        <begin position="290"/>
        <end position="312"/>
    </location>
</feature>
<evidence type="ECO:0000313" key="10">
    <source>
        <dbReference type="EMBL" id="OYR67229.1"/>
    </source>
</evidence>
<feature type="domain" description="Glycosyltransferase 2-like" evidence="9">
    <location>
        <begin position="28"/>
        <end position="190"/>
    </location>
</feature>
<keyword evidence="1" id="KW-1003">Cell membrane</keyword>
<dbReference type="PANTHER" id="PTHR48090:SF3">
    <property type="entry name" value="UNDECAPRENYL-PHOSPHATE 4-DEOXY-4-FORMAMIDO-L-ARABINOSE TRANSFERASE"/>
    <property type="match status" value="1"/>
</dbReference>
<dbReference type="Proteomes" id="UP000216758">
    <property type="component" value="Unassembled WGS sequence"/>
</dbReference>
<protein>
    <recommendedName>
        <fullName evidence="9">Glycosyltransferase 2-like domain-containing protein</fullName>
    </recommendedName>
</protein>
<evidence type="ECO:0000256" key="7">
    <source>
        <dbReference type="ARBA" id="ARBA00023136"/>
    </source>
</evidence>
<dbReference type="CDD" id="cd04187">
    <property type="entry name" value="DPM1_like_bac"/>
    <property type="match status" value="1"/>
</dbReference>
<dbReference type="Gene3D" id="3.90.550.10">
    <property type="entry name" value="Spore Coat Polysaccharide Biosynthesis Protein SpsA, Chain A"/>
    <property type="match status" value="1"/>
</dbReference>
<evidence type="ECO:0000256" key="6">
    <source>
        <dbReference type="ARBA" id="ARBA00022989"/>
    </source>
</evidence>
<evidence type="ECO:0000256" key="4">
    <source>
        <dbReference type="ARBA" id="ARBA00022692"/>
    </source>
</evidence>
<keyword evidence="6 8" id="KW-1133">Transmembrane helix</keyword>
<keyword evidence="2" id="KW-0328">Glycosyltransferase</keyword>
<dbReference type="GO" id="GO:0016757">
    <property type="term" value="F:glycosyltransferase activity"/>
    <property type="evidence" value="ECO:0007669"/>
    <property type="project" value="UniProtKB-KW"/>
</dbReference>
<evidence type="ECO:0000256" key="2">
    <source>
        <dbReference type="ARBA" id="ARBA00022676"/>
    </source>
</evidence>
<dbReference type="InterPro" id="IPR029044">
    <property type="entry name" value="Nucleotide-diphossugar_trans"/>
</dbReference>
<comment type="caution">
    <text evidence="10">The sequence shown here is derived from an EMBL/GenBank/DDBJ whole genome shotgun (WGS) entry which is preliminary data.</text>
</comment>
<evidence type="ECO:0000313" key="11">
    <source>
        <dbReference type="Proteomes" id="UP000216758"/>
    </source>
</evidence>
<organism evidence="10 11">
    <name type="scientific">Halorubrum ezzemoulense</name>
    <name type="common">Halorubrum chaoviator</name>
    <dbReference type="NCBI Taxonomy" id="337243"/>
    <lineage>
        <taxon>Archaea</taxon>
        <taxon>Methanobacteriati</taxon>
        <taxon>Methanobacteriota</taxon>
        <taxon>Stenosarchaea group</taxon>
        <taxon>Halobacteria</taxon>
        <taxon>Halobacteriales</taxon>
        <taxon>Haloferacaceae</taxon>
        <taxon>Halorubrum</taxon>
    </lineage>
</organism>
<evidence type="ECO:0000256" key="8">
    <source>
        <dbReference type="SAM" id="Phobius"/>
    </source>
</evidence>
<feature type="transmembrane region" description="Helical" evidence="8">
    <location>
        <begin position="256"/>
        <end position="278"/>
    </location>
</feature>
<keyword evidence="5" id="KW-0448">Lipopolysaccharide biosynthesis</keyword>
<evidence type="ECO:0000259" key="9">
    <source>
        <dbReference type="Pfam" id="PF00535"/>
    </source>
</evidence>
<sequence length="328" mass="36978">MDMSSKVGLETDLDVDQAPSEKQDLCVSVLVPAYNEQGNIEELTERVVSVLDSHYTNSELLFVDDGSADDTGEVLERLREKYGRVRVIRFWQNFGKANALSAGFDNVSGDVVVTMDADLQDDPKAIPDLVDELEEGYDLISGWRRDRQSPFFKRLSSKLYNGLTARLTGLELHDLNCGMKAYRREVLQKVDVYGGMHRYIPVMAYWAGFRVGEMVVPHHERKHGKSKYSTRRLVFGFFDLLSVTFLTKHSKAPLRLFGGLGTVFSAAGFSLGIYLLVLKYGFGQGIGNRPLLMLSMLLIITGLQVFSFGFLAEKLSAQDRIDPYYEER</sequence>
<dbReference type="InterPro" id="IPR001173">
    <property type="entry name" value="Glyco_trans_2-like"/>
</dbReference>
<dbReference type="InterPro" id="IPR050256">
    <property type="entry name" value="Glycosyltransferase_2"/>
</dbReference>
<gene>
    <name evidence="10" type="ORF">DJ78_16300</name>
</gene>